<proteinExistence type="predicted"/>
<evidence type="ECO:0000313" key="2">
    <source>
        <dbReference type="Proteomes" id="UP000184301"/>
    </source>
</evidence>
<evidence type="ECO:0000313" key="1">
    <source>
        <dbReference type="EMBL" id="SHK31261.1"/>
    </source>
</evidence>
<keyword evidence="2" id="KW-1185">Reference proteome</keyword>
<protein>
    <submittedName>
        <fullName evidence="1">Uncharacterized protein</fullName>
    </submittedName>
</protein>
<dbReference type="Proteomes" id="UP000184301">
    <property type="component" value="Unassembled WGS sequence"/>
</dbReference>
<accession>A0A1M6RFJ5</accession>
<name>A0A1M6RFJ5_9FIRM</name>
<organism evidence="1 2">
    <name type="scientific">Hespellia stercorisuis DSM 15480</name>
    <dbReference type="NCBI Taxonomy" id="1121950"/>
    <lineage>
        <taxon>Bacteria</taxon>
        <taxon>Bacillati</taxon>
        <taxon>Bacillota</taxon>
        <taxon>Clostridia</taxon>
        <taxon>Lachnospirales</taxon>
        <taxon>Lachnospiraceae</taxon>
        <taxon>Hespellia</taxon>
    </lineage>
</organism>
<gene>
    <name evidence="1" type="ORF">SAMN02745243_02682</name>
</gene>
<reference evidence="1 2" key="1">
    <citation type="submission" date="2016-11" db="EMBL/GenBank/DDBJ databases">
        <authorList>
            <person name="Jaros S."/>
            <person name="Januszkiewicz K."/>
            <person name="Wedrychowicz H."/>
        </authorList>
    </citation>
    <scope>NUCLEOTIDE SEQUENCE [LARGE SCALE GENOMIC DNA]</scope>
    <source>
        <strain evidence="1 2">DSM 15480</strain>
    </source>
</reference>
<dbReference type="RefSeq" id="WP_073111321.1">
    <property type="nucleotide sequence ID" value="NZ_FQZY01000042.1"/>
</dbReference>
<dbReference type="EMBL" id="FQZY01000042">
    <property type="protein sequence ID" value="SHK31261.1"/>
    <property type="molecule type" value="Genomic_DNA"/>
</dbReference>
<sequence>MKKLNDYVDEILRKNHTDEEWRFISQEVDKLYKTATENEIKTFENSGAGDTLGMILEYM</sequence>
<dbReference type="STRING" id="1121950.SAMN02745243_02682"/>
<dbReference type="AlphaFoldDB" id="A0A1M6RFJ5"/>